<name>A0A067FDL4_CITSI</name>
<protein>
    <recommendedName>
        <fullName evidence="3">F-box domain-containing protein</fullName>
    </recommendedName>
</protein>
<keyword evidence="2" id="KW-1185">Reference proteome</keyword>
<dbReference type="PANTHER" id="PTHR44259">
    <property type="entry name" value="OS07G0183000 PROTEIN-RELATED"/>
    <property type="match status" value="1"/>
</dbReference>
<evidence type="ECO:0000313" key="1">
    <source>
        <dbReference type="EMBL" id="KDO61291.1"/>
    </source>
</evidence>
<proteinExistence type="predicted"/>
<organism evidence="1 2">
    <name type="scientific">Citrus sinensis</name>
    <name type="common">Sweet orange</name>
    <name type="synonym">Citrus aurantium var. sinensis</name>
    <dbReference type="NCBI Taxonomy" id="2711"/>
    <lineage>
        <taxon>Eukaryota</taxon>
        <taxon>Viridiplantae</taxon>
        <taxon>Streptophyta</taxon>
        <taxon>Embryophyta</taxon>
        <taxon>Tracheophyta</taxon>
        <taxon>Spermatophyta</taxon>
        <taxon>Magnoliopsida</taxon>
        <taxon>eudicotyledons</taxon>
        <taxon>Gunneridae</taxon>
        <taxon>Pentapetalae</taxon>
        <taxon>rosids</taxon>
        <taxon>malvids</taxon>
        <taxon>Sapindales</taxon>
        <taxon>Rutaceae</taxon>
        <taxon>Aurantioideae</taxon>
        <taxon>Citrus</taxon>
    </lineage>
</organism>
<dbReference type="InterPro" id="IPR050942">
    <property type="entry name" value="F-box_BR-signaling"/>
</dbReference>
<dbReference type="EMBL" id="KK784926">
    <property type="protein sequence ID" value="KDO61291.1"/>
    <property type="molecule type" value="Genomic_DNA"/>
</dbReference>
<gene>
    <name evidence="1" type="ORF">CISIN_1g039686mg</name>
</gene>
<dbReference type="PANTHER" id="PTHR44259:SF108">
    <property type="entry name" value="F-BOX PROTEIN SKIP23-LIKE"/>
    <property type="match status" value="1"/>
</dbReference>
<dbReference type="Proteomes" id="UP000027120">
    <property type="component" value="Unassembled WGS sequence"/>
</dbReference>
<dbReference type="AlphaFoldDB" id="A0A067FDL4"/>
<evidence type="ECO:0008006" key="3">
    <source>
        <dbReference type="Google" id="ProtNLM"/>
    </source>
</evidence>
<sequence>EWPLKWRIGRSELHHDLLVEIAGRIKLYEDFVSFRWVCTSWRWAAAIKKFMYKFNQMPLLMHMPLNCGDINQRGFFSLSRGMSRRILLPEANSHRNCLSSKGWLLRLHVQNLNASLLNPFHGFNLNFRTYVRLCPGNIASTIPSSSKNLLFLRVIWSDTLIIR</sequence>
<feature type="non-terminal residue" evidence="1">
    <location>
        <position position="1"/>
    </location>
</feature>
<reference evidence="1 2" key="1">
    <citation type="submission" date="2014-04" db="EMBL/GenBank/DDBJ databases">
        <authorList>
            <consortium name="International Citrus Genome Consortium"/>
            <person name="Gmitter F."/>
            <person name="Chen C."/>
            <person name="Farmerie W."/>
            <person name="Harkins T."/>
            <person name="Desany B."/>
            <person name="Mohiuddin M."/>
            <person name="Kodira C."/>
            <person name="Borodovsky M."/>
            <person name="Lomsadze A."/>
            <person name="Burns P."/>
            <person name="Jenkins J."/>
            <person name="Prochnik S."/>
            <person name="Shu S."/>
            <person name="Chapman J."/>
            <person name="Pitluck S."/>
            <person name="Schmutz J."/>
            <person name="Rokhsar D."/>
        </authorList>
    </citation>
    <scope>NUCLEOTIDE SEQUENCE</scope>
</reference>
<evidence type="ECO:0000313" key="2">
    <source>
        <dbReference type="Proteomes" id="UP000027120"/>
    </source>
</evidence>
<accession>A0A067FDL4</accession>